<comment type="subcellular location">
    <subcellularLocation>
        <location evidence="2">Membrane</location>
    </subcellularLocation>
    <subcellularLocation>
        <location evidence="1">Plastid</location>
        <location evidence="1">Chloroplast</location>
    </subcellularLocation>
</comment>
<evidence type="ECO:0000256" key="9">
    <source>
        <dbReference type="SAM" id="MobiDB-lite"/>
    </source>
</evidence>
<evidence type="ECO:0000256" key="5">
    <source>
        <dbReference type="ARBA" id="ARBA00022692"/>
    </source>
</evidence>
<dbReference type="PROSITE" id="PS50206">
    <property type="entry name" value="RHODANESE_3"/>
    <property type="match status" value="1"/>
</dbReference>
<dbReference type="InterPro" id="IPR044240">
    <property type="entry name" value="STR4-like"/>
</dbReference>
<evidence type="ECO:0000313" key="12">
    <source>
        <dbReference type="Proteomes" id="UP000289738"/>
    </source>
</evidence>
<feature type="compositionally biased region" description="Pro residues" evidence="9">
    <location>
        <begin position="483"/>
        <end position="509"/>
    </location>
</feature>
<keyword evidence="5" id="KW-0812">Transmembrane</keyword>
<dbReference type="PANTHER" id="PTHR47377:SF1">
    <property type="entry name" value="RHODANESE-LIKE DOMAIN-CONTAINING PROTEIN 4, CHLOROPLASTIC"/>
    <property type="match status" value="1"/>
</dbReference>
<keyword evidence="8" id="KW-0472">Membrane</keyword>
<keyword evidence="6" id="KW-0809">Transit peptide</keyword>
<sequence>MEALNAVGLTPLSVLSDTRKQPRKFSSLATISACKVSNFSTSNNTQPTLQQCLSKGLILAASVFNTGLAARALTYEEALQQSVNVPSSSGDFDINGVIDSVISFGTENPAVIAGGVAILAVPLVLSQVLKKPKPWGVESAKNAYAKLGADDNAQLLDIRAPSEFRIEGTPDVGGLRKKQVSIAYNGDDKPRFLQKLSLKFKDPENSTLFILDKFDGNAELVAELVTANGFKAAYAIKDGAEGPRGWKNSGLPWTPPKKGLSLDFGNLAEAIGESSDGLAVTLGIAAATGLGVLAFTEIETILQLLGSAAIIQFASRKLLYAEDRKRTLQQIDEFLNTKIAPKELGDEIKQIGKALLPTSTNNKVLPAPTEQTSEPTTSDTTVQKAEATPDTISESKVDAVAAPAPEINSAEVKAQSVPGTPTPLSPYTSYPDLKPPTSPTPSQPNLQKAEATPPDTISESKVEAVATPAPEINSAEVKAQAPPATPRPLSPYPSYPDFKPPTSPSPSQP</sequence>
<proteinExistence type="predicted"/>
<keyword evidence="12" id="KW-1185">Reference proteome</keyword>
<dbReference type="FunFam" id="3.40.250.10:FF:000044">
    <property type="entry name" value="Rhodanese-like domain-containing protein 4, chloroplastic"/>
    <property type="match status" value="1"/>
</dbReference>
<comment type="caution">
    <text evidence="11">The sequence shown here is derived from an EMBL/GenBank/DDBJ whole genome shotgun (WGS) entry which is preliminary data.</text>
</comment>
<dbReference type="InterPro" id="IPR036873">
    <property type="entry name" value="Rhodanese-like_dom_sf"/>
</dbReference>
<dbReference type="GO" id="GO:0009535">
    <property type="term" value="C:chloroplast thylakoid membrane"/>
    <property type="evidence" value="ECO:0007669"/>
    <property type="project" value="UniProtKB-ARBA"/>
</dbReference>
<keyword evidence="7" id="KW-1133">Transmembrane helix</keyword>
<evidence type="ECO:0000256" key="7">
    <source>
        <dbReference type="ARBA" id="ARBA00022989"/>
    </source>
</evidence>
<evidence type="ECO:0000256" key="6">
    <source>
        <dbReference type="ARBA" id="ARBA00022946"/>
    </source>
</evidence>
<dbReference type="EMBL" id="SDMP01000016">
    <property type="protein sequence ID" value="RYR02644.1"/>
    <property type="molecule type" value="Genomic_DNA"/>
</dbReference>
<keyword evidence="4" id="KW-0934">Plastid</keyword>
<reference evidence="11 12" key="1">
    <citation type="submission" date="2019-01" db="EMBL/GenBank/DDBJ databases">
        <title>Sequencing of cultivated peanut Arachis hypogaea provides insights into genome evolution and oil improvement.</title>
        <authorList>
            <person name="Chen X."/>
        </authorList>
    </citation>
    <scope>NUCLEOTIDE SEQUENCE [LARGE SCALE GENOMIC DNA]</scope>
    <source>
        <strain evidence="12">cv. Fuhuasheng</strain>
        <tissue evidence="11">Leaves</tissue>
    </source>
</reference>
<keyword evidence="3" id="KW-0150">Chloroplast</keyword>
<evidence type="ECO:0000256" key="3">
    <source>
        <dbReference type="ARBA" id="ARBA00022528"/>
    </source>
</evidence>
<dbReference type="SMR" id="A0A444YL53"/>
<name>A0A444YL53_ARAHY</name>
<dbReference type="OrthoDB" id="1927399at2759"/>
<evidence type="ECO:0000259" key="10">
    <source>
        <dbReference type="PROSITE" id="PS50206"/>
    </source>
</evidence>
<feature type="region of interest" description="Disordered" evidence="9">
    <location>
        <begin position="359"/>
        <end position="509"/>
    </location>
</feature>
<evidence type="ECO:0000256" key="8">
    <source>
        <dbReference type="ARBA" id="ARBA00023136"/>
    </source>
</evidence>
<evidence type="ECO:0000256" key="2">
    <source>
        <dbReference type="ARBA" id="ARBA00004370"/>
    </source>
</evidence>
<feature type="compositionally biased region" description="Pro residues" evidence="9">
    <location>
        <begin position="433"/>
        <end position="442"/>
    </location>
</feature>
<dbReference type="Gene3D" id="3.40.250.10">
    <property type="entry name" value="Rhodanese-like domain"/>
    <property type="match status" value="1"/>
</dbReference>
<gene>
    <name evidence="11" type="ORF">Ahy_B06g081447</name>
</gene>
<protein>
    <recommendedName>
        <fullName evidence="10">Rhodanese domain-containing protein</fullName>
    </recommendedName>
</protein>
<dbReference type="AlphaFoldDB" id="A0A444YL53"/>
<dbReference type="InterPro" id="IPR001763">
    <property type="entry name" value="Rhodanese-like_dom"/>
</dbReference>
<evidence type="ECO:0000313" key="11">
    <source>
        <dbReference type="EMBL" id="RYR02644.1"/>
    </source>
</evidence>
<accession>A0A444YL53</accession>
<evidence type="ECO:0000256" key="4">
    <source>
        <dbReference type="ARBA" id="ARBA00022640"/>
    </source>
</evidence>
<dbReference type="PANTHER" id="PTHR47377">
    <property type="entry name" value="RHODANESE-LIKE DOMAIN-CONTAINING PROTEIN 4, CHLOROPLASTIC"/>
    <property type="match status" value="1"/>
</dbReference>
<organism evidence="11 12">
    <name type="scientific">Arachis hypogaea</name>
    <name type="common">Peanut</name>
    <dbReference type="NCBI Taxonomy" id="3818"/>
    <lineage>
        <taxon>Eukaryota</taxon>
        <taxon>Viridiplantae</taxon>
        <taxon>Streptophyta</taxon>
        <taxon>Embryophyta</taxon>
        <taxon>Tracheophyta</taxon>
        <taxon>Spermatophyta</taxon>
        <taxon>Magnoliopsida</taxon>
        <taxon>eudicotyledons</taxon>
        <taxon>Gunneridae</taxon>
        <taxon>Pentapetalae</taxon>
        <taxon>rosids</taxon>
        <taxon>fabids</taxon>
        <taxon>Fabales</taxon>
        <taxon>Fabaceae</taxon>
        <taxon>Papilionoideae</taxon>
        <taxon>50 kb inversion clade</taxon>
        <taxon>dalbergioids sensu lato</taxon>
        <taxon>Dalbergieae</taxon>
        <taxon>Pterocarpus clade</taxon>
        <taxon>Arachis</taxon>
    </lineage>
</organism>
<dbReference type="Gramene" id="arahy.Tifrunner.gnm2.ann2.Ah16g156200.1">
    <property type="protein sequence ID" value="arahy.Tifrunner.gnm2.ann2.Ah16g156200.1-CDS"/>
    <property type="gene ID" value="arahy.Tifrunner.gnm2.ann2.Ah16g156200"/>
</dbReference>
<dbReference type="SUPFAM" id="SSF52821">
    <property type="entry name" value="Rhodanese/Cell cycle control phosphatase"/>
    <property type="match status" value="1"/>
</dbReference>
<dbReference type="STRING" id="3818.A0A444YL53"/>
<dbReference type="Proteomes" id="UP000289738">
    <property type="component" value="Chromosome B06"/>
</dbReference>
<evidence type="ECO:0000256" key="1">
    <source>
        <dbReference type="ARBA" id="ARBA00004229"/>
    </source>
</evidence>
<feature type="compositionally biased region" description="Polar residues" evidence="9">
    <location>
        <begin position="359"/>
        <end position="383"/>
    </location>
</feature>
<feature type="domain" description="Rhodanese" evidence="10">
    <location>
        <begin position="149"/>
        <end position="255"/>
    </location>
</feature>